<dbReference type="GO" id="GO:0003841">
    <property type="term" value="F:1-acylglycerol-3-phosphate O-acyltransferase activity"/>
    <property type="evidence" value="ECO:0007669"/>
    <property type="project" value="UniProtKB-UniRule"/>
</dbReference>
<dbReference type="Pfam" id="PF01553">
    <property type="entry name" value="Acyltransferase"/>
    <property type="match status" value="1"/>
</dbReference>
<sequence length="200" mass="22114">MLYKFVRKLLQWLFKVVFRCKISGAEHIPLSGGLIIAANHASNWDPPMAAVFALRPVCFMAKQELFAVPVLGQIIKQLYAFPVKRGAGDRGAIKTALQILKKGDCLGLFPEGTRSHDGKRHKPEAGIAFIAAKANVPVIPTALVGAADIFGEKTKFPKLKIHYGMPMVFQGNPADRDELQAFSQQIMDEIEKMITIEQNK</sequence>
<dbReference type="EC" id="2.3.1.51" evidence="4"/>
<dbReference type="RefSeq" id="WP_091829364.1">
    <property type="nucleotide sequence ID" value="NZ_FNZK01000003.1"/>
</dbReference>
<evidence type="ECO:0000256" key="4">
    <source>
        <dbReference type="RuleBase" id="RU361267"/>
    </source>
</evidence>
<dbReference type="GO" id="GO:0006654">
    <property type="term" value="P:phosphatidic acid biosynthetic process"/>
    <property type="evidence" value="ECO:0007669"/>
    <property type="project" value="TreeGrafter"/>
</dbReference>
<keyword evidence="4" id="KW-0443">Lipid metabolism</keyword>
<keyword evidence="7" id="KW-1185">Reference proteome</keyword>
<dbReference type="EMBL" id="FNZK01000003">
    <property type="protein sequence ID" value="SEJ07193.1"/>
    <property type="molecule type" value="Genomic_DNA"/>
</dbReference>
<comment type="domain">
    <text evidence="4">The HXXXXD motif is essential for acyltransferase activity and may constitute the binding site for the phosphate moiety of the glycerol-3-phosphate.</text>
</comment>
<keyword evidence="3 4" id="KW-0012">Acyltransferase</keyword>
<feature type="domain" description="Phospholipid/glycerol acyltransferase" evidence="5">
    <location>
        <begin position="34"/>
        <end position="146"/>
    </location>
</feature>
<keyword evidence="4" id="KW-0444">Lipid biosynthesis</keyword>
<evidence type="ECO:0000313" key="7">
    <source>
        <dbReference type="Proteomes" id="UP000199662"/>
    </source>
</evidence>
<evidence type="ECO:0000256" key="2">
    <source>
        <dbReference type="ARBA" id="ARBA00022679"/>
    </source>
</evidence>
<evidence type="ECO:0000256" key="1">
    <source>
        <dbReference type="ARBA" id="ARBA00008655"/>
    </source>
</evidence>
<dbReference type="GO" id="GO:0016020">
    <property type="term" value="C:membrane"/>
    <property type="evidence" value="ECO:0007669"/>
    <property type="project" value="InterPro"/>
</dbReference>
<dbReference type="InterPro" id="IPR004552">
    <property type="entry name" value="AGP_acyltrans"/>
</dbReference>
<dbReference type="InterPro" id="IPR002123">
    <property type="entry name" value="Plipid/glycerol_acylTrfase"/>
</dbReference>
<proteinExistence type="inferred from homology"/>
<dbReference type="STRING" id="84035.SAMN05660742_10355"/>
<evidence type="ECO:0000259" key="5">
    <source>
        <dbReference type="SMART" id="SM00563"/>
    </source>
</evidence>
<comment type="catalytic activity">
    <reaction evidence="4">
        <text>a 1-acyl-sn-glycero-3-phosphate + an acyl-CoA = a 1,2-diacyl-sn-glycero-3-phosphate + CoA</text>
        <dbReference type="Rhea" id="RHEA:19709"/>
        <dbReference type="ChEBI" id="CHEBI:57287"/>
        <dbReference type="ChEBI" id="CHEBI:57970"/>
        <dbReference type="ChEBI" id="CHEBI:58342"/>
        <dbReference type="ChEBI" id="CHEBI:58608"/>
        <dbReference type="EC" id="2.3.1.51"/>
    </reaction>
</comment>
<dbReference type="PANTHER" id="PTHR10434:SF11">
    <property type="entry name" value="1-ACYL-SN-GLYCEROL-3-PHOSPHATE ACYLTRANSFERASE"/>
    <property type="match status" value="1"/>
</dbReference>
<evidence type="ECO:0000313" key="6">
    <source>
        <dbReference type="EMBL" id="SEJ07193.1"/>
    </source>
</evidence>
<dbReference type="NCBIfam" id="TIGR00530">
    <property type="entry name" value="AGP_acyltrn"/>
    <property type="match status" value="1"/>
</dbReference>
<keyword evidence="4" id="KW-1208">Phospholipid metabolism</keyword>
<dbReference type="SUPFAM" id="SSF69593">
    <property type="entry name" value="Glycerol-3-phosphate (1)-acyltransferase"/>
    <property type="match status" value="1"/>
</dbReference>
<reference evidence="6 7" key="1">
    <citation type="submission" date="2016-10" db="EMBL/GenBank/DDBJ databases">
        <authorList>
            <person name="de Groot N.N."/>
        </authorList>
    </citation>
    <scope>NUCLEOTIDE SEQUENCE [LARGE SCALE GENOMIC DNA]</scope>
    <source>
        <strain evidence="6 7">DSM 2179</strain>
    </source>
</reference>
<comment type="similarity">
    <text evidence="1 4">Belongs to the 1-acyl-sn-glycerol-3-phosphate acyltransferase family.</text>
</comment>
<gene>
    <name evidence="6" type="ORF">SAMN05660742_10355</name>
</gene>
<organism evidence="6 7">
    <name type="scientific">Propionispira arboris</name>
    <dbReference type="NCBI Taxonomy" id="84035"/>
    <lineage>
        <taxon>Bacteria</taxon>
        <taxon>Bacillati</taxon>
        <taxon>Bacillota</taxon>
        <taxon>Negativicutes</taxon>
        <taxon>Selenomonadales</taxon>
        <taxon>Selenomonadaceae</taxon>
        <taxon>Propionispira</taxon>
    </lineage>
</organism>
<evidence type="ECO:0000256" key="3">
    <source>
        <dbReference type="ARBA" id="ARBA00023315"/>
    </source>
</evidence>
<dbReference type="PANTHER" id="PTHR10434">
    <property type="entry name" value="1-ACYL-SN-GLYCEROL-3-PHOSPHATE ACYLTRANSFERASE"/>
    <property type="match status" value="1"/>
</dbReference>
<dbReference type="AlphaFoldDB" id="A0A1H6VRD1"/>
<dbReference type="CDD" id="cd07989">
    <property type="entry name" value="LPLAT_AGPAT-like"/>
    <property type="match status" value="1"/>
</dbReference>
<keyword evidence="2 4" id="KW-0808">Transferase</keyword>
<dbReference type="Proteomes" id="UP000199662">
    <property type="component" value="Unassembled WGS sequence"/>
</dbReference>
<protein>
    <recommendedName>
        <fullName evidence="4">1-acyl-sn-glycerol-3-phosphate acyltransferase</fullName>
        <ecNumber evidence="4">2.3.1.51</ecNumber>
    </recommendedName>
</protein>
<accession>A0A1H6VRD1</accession>
<name>A0A1H6VRD1_9FIRM</name>
<keyword evidence="4" id="KW-0594">Phospholipid biosynthesis</keyword>
<dbReference type="SMART" id="SM00563">
    <property type="entry name" value="PlsC"/>
    <property type="match status" value="1"/>
</dbReference>